<evidence type="ECO:0000313" key="1">
    <source>
        <dbReference type="EMBL" id="MFC5746723.1"/>
    </source>
</evidence>
<reference evidence="2" key="1">
    <citation type="journal article" date="2019" name="Int. J. Syst. Evol. Microbiol.">
        <title>The Global Catalogue of Microorganisms (GCM) 10K type strain sequencing project: providing services to taxonomists for standard genome sequencing and annotation.</title>
        <authorList>
            <consortium name="The Broad Institute Genomics Platform"/>
            <consortium name="The Broad Institute Genome Sequencing Center for Infectious Disease"/>
            <person name="Wu L."/>
            <person name="Ma J."/>
        </authorList>
    </citation>
    <scope>NUCLEOTIDE SEQUENCE [LARGE SCALE GENOMIC DNA]</scope>
    <source>
        <strain evidence="2">KCTC 42087</strain>
    </source>
</reference>
<gene>
    <name evidence="1" type="ORF">ACFPZN_13950</name>
</gene>
<dbReference type="Pfam" id="PF04134">
    <property type="entry name" value="DCC1-like"/>
    <property type="match status" value="1"/>
</dbReference>
<dbReference type="Proteomes" id="UP001596074">
    <property type="component" value="Unassembled WGS sequence"/>
</dbReference>
<proteinExistence type="predicted"/>
<name>A0ABW0ZZ56_9ACTN</name>
<organism evidence="1 2">
    <name type="scientific">Actinomadura rugatobispora</name>
    <dbReference type="NCBI Taxonomy" id="1994"/>
    <lineage>
        <taxon>Bacteria</taxon>
        <taxon>Bacillati</taxon>
        <taxon>Actinomycetota</taxon>
        <taxon>Actinomycetes</taxon>
        <taxon>Streptosporangiales</taxon>
        <taxon>Thermomonosporaceae</taxon>
        <taxon>Actinomadura</taxon>
    </lineage>
</organism>
<keyword evidence="2" id="KW-1185">Reference proteome</keyword>
<accession>A0ABW0ZZ56</accession>
<protein>
    <submittedName>
        <fullName evidence="1">Thiol-disulfide oxidoreductase DCC family protein</fullName>
    </submittedName>
</protein>
<sequence>MTKRDRPVLLYDGDCGFCTASVRFVERRVPTSAEPVPYQVADLDALGTSVERASREVVWVARDGRLYGGAQAAAMLLVDAGGPWRPLGLLIRVPPLRWAAHGVYRLVAGNRGRLPGATPACALPAEQRPGPGPASR</sequence>
<dbReference type="EMBL" id="JBHSON010000016">
    <property type="protein sequence ID" value="MFC5746723.1"/>
    <property type="molecule type" value="Genomic_DNA"/>
</dbReference>
<comment type="caution">
    <text evidence="1">The sequence shown here is derived from an EMBL/GenBank/DDBJ whole genome shotgun (WGS) entry which is preliminary data.</text>
</comment>
<dbReference type="RefSeq" id="WP_378282340.1">
    <property type="nucleotide sequence ID" value="NZ_JBHSON010000016.1"/>
</dbReference>
<evidence type="ECO:0000313" key="2">
    <source>
        <dbReference type="Proteomes" id="UP001596074"/>
    </source>
</evidence>
<dbReference type="InterPro" id="IPR007263">
    <property type="entry name" value="DCC1-like"/>
</dbReference>